<dbReference type="AlphaFoldDB" id="A0A8S3HRK5"/>
<evidence type="ECO:0000259" key="3">
    <source>
        <dbReference type="Pfam" id="PF23393"/>
    </source>
</evidence>
<evidence type="ECO:0000256" key="2">
    <source>
        <dbReference type="ARBA" id="ARBA00022737"/>
    </source>
</evidence>
<organism evidence="4 5">
    <name type="scientific">Rotaria magnacalcarata</name>
    <dbReference type="NCBI Taxonomy" id="392030"/>
    <lineage>
        <taxon>Eukaryota</taxon>
        <taxon>Metazoa</taxon>
        <taxon>Spiralia</taxon>
        <taxon>Gnathifera</taxon>
        <taxon>Rotifera</taxon>
        <taxon>Eurotatoria</taxon>
        <taxon>Bdelloidea</taxon>
        <taxon>Philodinida</taxon>
        <taxon>Philodinidae</taxon>
        <taxon>Rotaria</taxon>
    </lineage>
</organism>
<keyword evidence="2" id="KW-0677">Repeat</keyword>
<dbReference type="SUPFAM" id="SSF50978">
    <property type="entry name" value="WD40 repeat-like"/>
    <property type="match status" value="1"/>
</dbReference>
<dbReference type="Proteomes" id="UP000676336">
    <property type="component" value="Unassembled WGS sequence"/>
</dbReference>
<dbReference type="PANTHER" id="PTHR13720">
    <property type="entry name" value="WD-40 REPEAT PROTEIN"/>
    <property type="match status" value="1"/>
</dbReference>
<name>A0A8S3HRK5_9BILA</name>
<protein>
    <recommendedName>
        <fullName evidence="3">WDR90/POC16 second beta-propeller domain-containing protein</fullName>
    </recommendedName>
</protein>
<dbReference type="InterPro" id="IPR036322">
    <property type="entry name" value="WD40_repeat_dom_sf"/>
</dbReference>
<dbReference type="SMART" id="SM00320">
    <property type="entry name" value="WD40"/>
    <property type="match status" value="3"/>
</dbReference>
<feature type="non-terminal residue" evidence="4">
    <location>
        <position position="244"/>
    </location>
</feature>
<feature type="domain" description="WDR90/POC16 second beta-propeller" evidence="3">
    <location>
        <begin position="1"/>
        <end position="232"/>
    </location>
</feature>
<sequence length="244" mass="27376">GFNNGTIKIFDLNTSIILYQVKHHTVSVTGLLYSHNGSYLLSSDEQGDLCLSDATDSYKLYKTIVKAIIRSEKGSIPLSLSADGKYAVYIGPTEFIVTIIETNSLNETLRIDINDCTLISSDAALFARFTPTRYLYVATVKFKLLKFDSYTGKLLQIIDNVHKRSFDSLALSSNGRYLITGGDGMLKFWDADMKLDKNFQNFICHSGPIRKIFFTDDNMHVVSIGDSLLIWNVLAWNTSRPTMP</sequence>
<dbReference type="GO" id="GO:0005814">
    <property type="term" value="C:centriole"/>
    <property type="evidence" value="ECO:0007669"/>
    <property type="project" value="TreeGrafter"/>
</dbReference>
<dbReference type="PANTHER" id="PTHR13720:SF24">
    <property type="entry name" value="WD REPEAT-CONTAINING PROTEIN 90"/>
    <property type="match status" value="1"/>
</dbReference>
<reference evidence="4" key="1">
    <citation type="submission" date="2021-02" db="EMBL/GenBank/DDBJ databases">
        <authorList>
            <person name="Nowell W R."/>
        </authorList>
    </citation>
    <scope>NUCLEOTIDE SEQUENCE</scope>
</reference>
<proteinExistence type="predicted"/>
<dbReference type="InterPro" id="IPR001680">
    <property type="entry name" value="WD40_rpt"/>
</dbReference>
<keyword evidence="1" id="KW-0853">WD repeat</keyword>
<dbReference type="Pfam" id="PF23393">
    <property type="entry name" value="Beta-prop_WDR90_POC16_2nd"/>
    <property type="match status" value="1"/>
</dbReference>
<evidence type="ECO:0000256" key="1">
    <source>
        <dbReference type="ARBA" id="ARBA00022574"/>
    </source>
</evidence>
<dbReference type="InterPro" id="IPR015943">
    <property type="entry name" value="WD40/YVTN_repeat-like_dom_sf"/>
</dbReference>
<evidence type="ECO:0000313" key="4">
    <source>
        <dbReference type="EMBL" id="CAF5183707.1"/>
    </source>
</evidence>
<dbReference type="EMBL" id="CAJOBI010320125">
    <property type="protein sequence ID" value="CAF5183707.1"/>
    <property type="molecule type" value="Genomic_DNA"/>
</dbReference>
<feature type="non-terminal residue" evidence="4">
    <location>
        <position position="1"/>
    </location>
</feature>
<evidence type="ECO:0000313" key="5">
    <source>
        <dbReference type="Proteomes" id="UP000676336"/>
    </source>
</evidence>
<dbReference type="InterPro" id="IPR055441">
    <property type="entry name" value="Beta-prop_WDR90_POC16_2nd"/>
</dbReference>
<accession>A0A8S3HRK5</accession>
<gene>
    <name evidence="4" type="ORF">SMN809_LOCUS69750</name>
</gene>
<dbReference type="Gene3D" id="2.130.10.10">
    <property type="entry name" value="YVTN repeat-like/Quinoprotein amine dehydrogenase"/>
    <property type="match status" value="2"/>
</dbReference>
<dbReference type="InterPro" id="IPR050630">
    <property type="entry name" value="WD_repeat_EMAP"/>
</dbReference>
<comment type="caution">
    <text evidence="4">The sequence shown here is derived from an EMBL/GenBank/DDBJ whole genome shotgun (WGS) entry which is preliminary data.</text>
</comment>